<dbReference type="Gene3D" id="2.50.20.10">
    <property type="entry name" value="Lipoprotein localisation LolA/LolB/LppX"/>
    <property type="match status" value="1"/>
</dbReference>
<evidence type="ECO:0000313" key="5">
    <source>
        <dbReference type="Proteomes" id="UP000391834"/>
    </source>
</evidence>
<dbReference type="OrthoDB" id="9803781at2"/>
<dbReference type="EMBL" id="BLAX01000001">
    <property type="protein sequence ID" value="GET33524.1"/>
    <property type="molecule type" value="Genomic_DNA"/>
</dbReference>
<comment type="caution">
    <text evidence="4">The sequence shown here is derived from an EMBL/GenBank/DDBJ whole genome shotgun (WGS) entry which is preliminary data.</text>
</comment>
<evidence type="ECO:0000259" key="3">
    <source>
        <dbReference type="Pfam" id="PF17131"/>
    </source>
</evidence>
<sequence length="250" mass="29238">MKTQQVLVFLLVMAFGSLTAKAQDAKEIVNKANDLLRGQSSESVMTMKIIRPKWERTLQFKSWSKGTEYSLIYVLAPAKEKGQVFLKRGKEIWNWVPSIERMIKIPPSMMMQSWMGSDLTNDDLVKESSIVEDYNHKIIGEEKINGYNCYKIEMIPKEDAAVVWGKIITWISKEHYYTLKNEYYDEDGYLINEETLSKIKKMGDRTLPTYFEMVPVDKKGHKTTMEFNNVKFDMPIKDSFFSIQNMKRVH</sequence>
<gene>
    <name evidence="4" type="ORF">PbJCM13498_23870</name>
</gene>
<keyword evidence="4" id="KW-0449">Lipoprotein</keyword>
<evidence type="ECO:0000256" key="2">
    <source>
        <dbReference type="SAM" id="SignalP"/>
    </source>
</evidence>
<dbReference type="CDD" id="cd16329">
    <property type="entry name" value="LolA_like"/>
    <property type="match status" value="1"/>
</dbReference>
<dbReference type="PANTHER" id="PTHR37507:SF2">
    <property type="entry name" value="SPORULATION PROTEIN YDCC"/>
    <property type="match status" value="1"/>
</dbReference>
<protein>
    <submittedName>
        <fullName evidence="4">Outer membrane lipoprotein-sorting protein</fullName>
    </submittedName>
</protein>
<dbReference type="Pfam" id="PF17131">
    <property type="entry name" value="LolA_like"/>
    <property type="match status" value="1"/>
</dbReference>
<dbReference type="Proteomes" id="UP000391834">
    <property type="component" value="Unassembled WGS sequence"/>
</dbReference>
<keyword evidence="1 2" id="KW-0732">Signal</keyword>
<proteinExistence type="predicted"/>
<feature type="domain" description="Uncharacterized protein TP-0789" evidence="3">
    <location>
        <begin position="67"/>
        <end position="248"/>
    </location>
</feature>
<dbReference type="PANTHER" id="PTHR37507">
    <property type="entry name" value="SPORULATION PROTEIN YDCC"/>
    <property type="match status" value="1"/>
</dbReference>
<evidence type="ECO:0000313" key="4">
    <source>
        <dbReference type="EMBL" id="GET33524.1"/>
    </source>
</evidence>
<feature type="signal peptide" evidence="2">
    <location>
        <begin position="1"/>
        <end position="22"/>
    </location>
</feature>
<dbReference type="SUPFAM" id="SSF89392">
    <property type="entry name" value="Prokaryotic lipoproteins and lipoprotein localization factors"/>
    <property type="match status" value="1"/>
</dbReference>
<evidence type="ECO:0000256" key="1">
    <source>
        <dbReference type="ARBA" id="ARBA00022729"/>
    </source>
</evidence>
<dbReference type="AlphaFoldDB" id="A0A5M4B0E1"/>
<dbReference type="RefSeq" id="WP_025864099.1">
    <property type="nucleotide sequence ID" value="NZ_BLAX01000001.1"/>
</dbReference>
<organism evidence="4 5">
    <name type="scientific">Prolixibacter bellariivorans</name>
    <dbReference type="NCBI Taxonomy" id="314319"/>
    <lineage>
        <taxon>Bacteria</taxon>
        <taxon>Pseudomonadati</taxon>
        <taxon>Bacteroidota</taxon>
        <taxon>Bacteroidia</taxon>
        <taxon>Marinilabiliales</taxon>
        <taxon>Prolixibacteraceae</taxon>
        <taxon>Prolixibacter</taxon>
    </lineage>
</organism>
<dbReference type="InterPro" id="IPR029046">
    <property type="entry name" value="LolA/LolB/LppX"/>
</dbReference>
<keyword evidence="5" id="KW-1185">Reference proteome</keyword>
<dbReference type="InterPro" id="IPR033399">
    <property type="entry name" value="TP_0789-like"/>
</dbReference>
<reference evidence="4 5" key="1">
    <citation type="submission" date="2019-10" db="EMBL/GenBank/DDBJ databases">
        <title>Prolixibacter strains distinguished by the presence of nitrate reductase genes were adept at nitrate-dependent anaerobic corrosion of metallic iron and carbon steel.</title>
        <authorList>
            <person name="Iino T."/>
            <person name="Shono N."/>
            <person name="Ito K."/>
            <person name="Nakamura R."/>
            <person name="Sueoka K."/>
            <person name="Harayama S."/>
            <person name="Ohkuma M."/>
        </authorList>
    </citation>
    <scope>NUCLEOTIDE SEQUENCE [LARGE SCALE GENOMIC DNA]</scope>
    <source>
        <strain evidence="4 5">JCM 13498</strain>
    </source>
</reference>
<name>A0A5M4B0E1_9BACT</name>
<accession>A0A5M4B0E1</accession>
<feature type="chain" id="PRO_5024337952" evidence="2">
    <location>
        <begin position="23"/>
        <end position="250"/>
    </location>
</feature>
<dbReference type="InterPro" id="IPR052944">
    <property type="entry name" value="Sporulation_related"/>
</dbReference>